<dbReference type="InParanoid" id="D8LY00"/>
<dbReference type="Proteomes" id="UP000008312">
    <property type="component" value="Unassembled WGS sequence"/>
</dbReference>
<reference evidence="1" key="1">
    <citation type="submission" date="2010-02" db="EMBL/GenBank/DDBJ databases">
        <title>Sequencing and annotation of the Blastocystis hominis genome.</title>
        <authorList>
            <person name="Wincker P."/>
        </authorList>
    </citation>
    <scope>NUCLEOTIDE SEQUENCE</scope>
    <source>
        <strain evidence="1">Singapore isolate B</strain>
    </source>
</reference>
<evidence type="ECO:0000313" key="2">
    <source>
        <dbReference type="Proteomes" id="UP000008312"/>
    </source>
</evidence>
<proteinExistence type="predicted"/>
<evidence type="ECO:0000313" key="1">
    <source>
        <dbReference type="EMBL" id="CBK20455.2"/>
    </source>
</evidence>
<gene>
    <name evidence="1" type="ORF">GSBLH_T00000793001</name>
</gene>
<dbReference type="GeneID" id="24918083"/>
<protein>
    <submittedName>
        <fullName evidence="1">Uncharacterized protein</fullName>
    </submittedName>
</protein>
<dbReference type="EMBL" id="FN668639">
    <property type="protein sequence ID" value="CBK20455.2"/>
    <property type="molecule type" value="Genomic_DNA"/>
</dbReference>
<accession>D8LY00</accession>
<dbReference type="AlphaFoldDB" id="D8LY00"/>
<sequence length="129" mass="14592">MEHLPTLLDAVEKKCPKLRPVFLPNGISEKEAIRKYSEKHALPKPNKKCDICGDKEGEYVPQVFCTYDLKTRKCIITEVKNVCQQCKFSMNIQKIMELLVKASTSTEEVGVMNSMSRAGRSVYSPFFAG</sequence>
<name>D8LY00_BLAHO</name>
<dbReference type="RefSeq" id="XP_012894503.1">
    <property type="nucleotide sequence ID" value="XM_013039049.1"/>
</dbReference>
<keyword evidence="2" id="KW-1185">Reference proteome</keyword>
<organism evidence="1">
    <name type="scientific">Blastocystis hominis</name>
    <dbReference type="NCBI Taxonomy" id="12968"/>
    <lineage>
        <taxon>Eukaryota</taxon>
        <taxon>Sar</taxon>
        <taxon>Stramenopiles</taxon>
        <taxon>Bigyra</taxon>
        <taxon>Opalozoa</taxon>
        <taxon>Opalinata</taxon>
        <taxon>Blastocystidae</taxon>
        <taxon>Blastocystis</taxon>
    </lineage>
</organism>